<feature type="domain" description="VOC" evidence="10">
    <location>
        <begin position="38"/>
        <end position="166"/>
    </location>
</feature>
<proteinExistence type="inferred from homology"/>
<dbReference type="RefSeq" id="XP_005846555.1">
    <property type="nucleotide sequence ID" value="XM_005846493.1"/>
</dbReference>
<dbReference type="InterPro" id="IPR051785">
    <property type="entry name" value="MMCE/EMCE_epimerase"/>
</dbReference>
<dbReference type="Proteomes" id="UP000008141">
    <property type="component" value="Unassembled WGS sequence"/>
</dbReference>
<dbReference type="Gene3D" id="3.10.180.10">
    <property type="entry name" value="2,3-Dihydroxybiphenyl 1,2-Dioxygenase, domain 1"/>
    <property type="match status" value="1"/>
</dbReference>
<gene>
    <name evidence="11" type="ORF">CHLNCDRAFT_24730</name>
</gene>
<keyword evidence="3" id="KW-0413">Isomerase</keyword>
<dbReference type="Pfam" id="PF13669">
    <property type="entry name" value="Glyoxalase_4"/>
    <property type="match status" value="1"/>
</dbReference>
<evidence type="ECO:0000256" key="4">
    <source>
        <dbReference type="ARBA" id="ARBA00023285"/>
    </source>
</evidence>
<keyword evidence="2" id="KW-0479">Metal-binding</keyword>
<dbReference type="EMBL" id="GL433848">
    <property type="protein sequence ID" value="EFN54453.1"/>
    <property type="molecule type" value="Genomic_DNA"/>
</dbReference>
<dbReference type="PANTHER" id="PTHR43048:SF3">
    <property type="entry name" value="METHYLMALONYL-COA EPIMERASE, MITOCHONDRIAL"/>
    <property type="match status" value="1"/>
</dbReference>
<dbReference type="GO" id="GO:0004493">
    <property type="term" value="F:methylmalonyl-CoA epimerase activity"/>
    <property type="evidence" value="ECO:0007669"/>
    <property type="project" value="UniProtKB-EC"/>
</dbReference>
<keyword evidence="4" id="KW-0170">Cobalt</keyword>
<dbReference type="FunFam" id="3.10.180.10:FF:000003">
    <property type="entry name" value="Methylmalonyl-CoA epimerase, mitochondrial"/>
    <property type="match status" value="1"/>
</dbReference>
<name>E1ZJ78_CHLVA</name>
<dbReference type="KEGG" id="cvr:CHLNCDRAFT_24730"/>
<dbReference type="OMA" id="IHHICYE"/>
<evidence type="ECO:0000256" key="9">
    <source>
        <dbReference type="ARBA" id="ARBA00081771"/>
    </source>
</evidence>
<accession>E1ZJ78</accession>
<dbReference type="GO" id="GO:0046872">
    <property type="term" value="F:metal ion binding"/>
    <property type="evidence" value="ECO:0007669"/>
    <property type="project" value="UniProtKB-KW"/>
</dbReference>
<evidence type="ECO:0000313" key="12">
    <source>
        <dbReference type="Proteomes" id="UP000008141"/>
    </source>
</evidence>
<dbReference type="SUPFAM" id="SSF54593">
    <property type="entry name" value="Glyoxalase/Bleomycin resistance protein/Dihydroxybiphenyl dioxygenase"/>
    <property type="match status" value="1"/>
</dbReference>
<comment type="function">
    <text evidence="6">Methylmalonyl-CoA epimerase involved in propionyl-CoA metabolism.</text>
</comment>
<reference evidence="11 12" key="1">
    <citation type="journal article" date="2010" name="Plant Cell">
        <title>The Chlorella variabilis NC64A genome reveals adaptation to photosymbiosis, coevolution with viruses, and cryptic sex.</title>
        <authorList>
            <person name="Blanc G."/>
            <person name="Duncan G."/>
            <person name="Agarkova I."/>
            <person name="Borodovsky M."/>
            <person name="Gurnon J."/>
            <person name="Kuo A."/>
            <person name="Lindquist E."/>
            <person name="Lucas S."/>
            <person name="Pangilinan J."/>
            <person name="Polle J."/>
            <person name="Salamov A."/>
            <person name="Terry A."/>
            <person name="Yamada T."/>
            <person name="Dunigan D.D."/>
            <person name="Grigoriev I.V."/>
            <person name="Claverie J.M."/>
            <person name="Van Etten J.L."/>
        </authorList>
    </citation>
    <scope>NUCLEOTIDE SEQUENCE [LARGE SCALE GENOMIC DNA]</scope>
    <source>
        <strain evidence="11 12">NC64A</strain>
    </source>
</reference>
<dbReference type="GeneID" id="17353824"/>
<dbReference type="CDD" id="cd07249">
    <property type="entry name" value="MMCE"/>
    <property type="match status" value="1"/>
</dbReference>
<dbReference type="EC" id="5.1.99.1" evidence="7"/>
<evidence type="ECO:0000256" key="6">
    <source>
        <dbReference type="ARBA" id="ARBA00053742"/>
    </source>
</evidence>
<dbReference type="eggNOG" id="KOG2944">
    <property type="taxonomic scope" value="Eukaryota"/>
</dbReference>
<evidence type="ECO:0000256" key="5">
    <source>
        <dbReference type="ARBA" id="ARBA00050406"/>
    </source>
</evidence>
<dbReference type="PROSITE" id="PS51819">
    <property type="entry name" value="VOC"/>
    <property type="match status" value="1"/>
</dbReference>
<dbReference type="GO" id="GO:0046491">
    <property type="term" value="P:L-methylmalonyl-CoA metabolic process"/>
    <property type="evidence" value="ECO:0007669"/>
    <property type="project" value="TreeGrafter"/>
</dbReference>
<dbReference type="NCBIfam" id="TIGR03081">
    <property type="entry name" value="metmalonyl_epim"/>
    <property type="match status" value="1"/>
</dbReference>
<dbReference type="OrthoDB" id="16820at2759"/>
<dbReference type="InterPro" id="IPR029068">
    <property type="entry name" value="Glyas_Bleomycin-R_OHBP_Dase"/>
</dbReference>
<evidence type="ECO:0000256" key="3">
    <source>
        <dbReference type="ARBA" id="ARBA00023235"/>
    </source>
</evidence>
<dbReference type="InterPro" id="IPR017515">
    <property type="entry name" value="MeMalonyl-CoA_epimerase"/>
</dbReference>
<evidence type="ECO:0000259" key="10">
    <source>
        <dbReference type="PROSITE" id="PS51819"/>
    </source>
</evidence>
<dbReference type="STRING" id="554065.E1ZJ78"/>
<comment type="similarity">
    <text evidence="1">Belongs to the methylmalonyl-CoA epimerase family.</text>
</comment>
<evidence type="ECO:0000256" key="2">
    <source>
        <dbReference type="ARBA" id="ARBA00022723"/>
    </source>
</evidence>
<evidence type="ECO:0000313" key="11">
    <source>
        <dbReference type="EMBL" id="EFN54453.1"/>
    </source>
</evidence>
<dbReference type="PANTHER" id="PTHR43048">
    <property type="entry name" value="METHYLMALONYL-COA EPIMERASE"/>
    <property type="match status" value="1"/>
</dbReference>
<dbReference type="AlphaFoldDB" id="E1ZJ78"/>
<dbReference type="InParanoid" id="E1ZJ78"/>
<evidence type="ECO:0000256" key="1">
    <source>
        <dbReference type="ARBA" id="ARBA00009308"/>
    </source>
</evidence>
<protein>
    <recommendedName>
        <fullName evidence="8">Methylmalonyl-CoA epimerase, mitochondrial</fullName>
        <ecNumber evidence="7">5.1.99.1</ecNumber>
    </recommendedName>
    <alternativeName>
        <fullName evidence="9">DL-methylmalonyl-CoA racemase</fullName>
    </alternativeName>
</protein>
<evidence type="ECO:0000256" key="7">
    <source>
        <dbReference type="ARBA" id="ARBA00066411"/>
    </source>
</evidence>
<organism evidence="12">
    <name type="scientific">Chlorella variabilis</name>
    <name type="common">Green alga</name>
    <dbReference type="NCBI Taxonomy" id="554065"/>
    <lineage>
        <taxon>Eukaryota</taxon>
        <taxon>Viridiplantae</taxon>
        <taxon>Chlorophyta</taxon>
        <taxon>core chlorophytes</taxon>
        <taxon>Trebouxiophyceae</taxon>
        <taxon>Chlorellales</taxon>
        <taxon>Chlorellaceae</taxon>
        <taxon>Chlorella clade</taxon>
        <taxon>Chlorella</taxon>
    </lineage>
</organism>
<dbReference type="InterPro" id="IPR037523">
    <property type="entry name" value="VOC_core"/>
</dbReference>
<comment type="catalytic activity">
    <reaction evidence="5">
        <text>(R)-methylmalonyl-CoA = (S)-methylmalonyl-CoA</text>
        <dbReference type="Rhea" id="RHEA:20553"/>
        <dbReference type="ChEBI" id="CHEBI:57326"/>
        <dbReference type="ChEBI" id="CHEBI:57327"/>
        <dbReference type="EC" id="5.1.99.1"/>
    </reaction>
    <physiologicalReaction direction="right-to-left" evidence="5">
        <dbReference type="Rhea" id="RHEA:20555"/>
    </physiologicalReaction>
</comment>
<evidence type="ECO:0000256" key="8">
    <source>
        <dbReference type="ARBA" id="ARBA00071337"/>
    </source>
</evidence>
<sequence>MPSKLSKGSDLSLPVYPALPQQRFVRRLSSAALPSVGRLNHVAIAVPSLEEAAQKYRDVLGVKVSAPQSLPEHGVRVVFVELPNTKLELLEPLGSSSPIAGFLQKNSAGGIHHICLEVDDIHASMRHVGERVRLLDKQPKIGAHGLPVVFAHPKDLCGVLTELEEVKR</sequence>
<keyword evidence="12" id="KW-1185">Reference proteome</keyword>